<evidence type="ECO:0000256" key="4">
    <source>
        <dbReference type="ARBA" id="ARBA00022701"/>
    </source>
</evidence>
<dbReference type="Gene3D" id="1.10.8.710">
    <property type="match status" value="1"/>
</dbReference>
<dbReference type="InterPro" id="IPR003593">
    <property type="entry name" value="AAA+_ATPase"/>
</dbReference>
<dbReference type="InterPro" id="IPR043157">
    <property type="entry name" value="Dynein_AAA1S"/>
</dbReference>
<evidence type="ECO:0000256" key="11">
    <source>
        <dbReference type="SAM" id="Coils"/>
    </source>
</evidence>
<dbReference type="InterPro" id="IPR013602">
    <property type="entry name" value="Dynein_heavy_linker"/>
</dbReference>
<dbReference type="Gene3D" id="1.20.58.1120">
    <property type="match status" value="1"/>
</dbReference>
<dbReference type="InterPro" id="IPR026983">
    <property type="entry name" value="DHC"/>
</dbReference>
<dbReference type="Pfam" id="PF07728">
    <property type="entry name" value="AAA_5"/>
    <property type="match status" value="1"/>
</dbReference>
<dbReference type="InterPro" id="IPR024317">
    <property type="entry name" value="Dynein_heavy_chain_D4_dom"/>
</dbReference>
<keyword evidence="7" id="KW-0243">Dynein</keyword>
<dbReference type="GO" id="GO:0007018">
    <property type="term" value="P:microtubule-based movement"/>
    <property type="evidence" value="ECO:0007669"/>
    <property type="project" value="InterPro"/>
</dbReference>
<dbReference type="Pfam" id="PF12780">
    <property type="entry name" value="AAA_8"/>
    <property type="match status" value="1"/>
</dbReference>
<evidence type="ECO:0000256" key="3">
    <source>
        <dbReference type="ARBA" id="ARBA00022490"/>
    </source>
</evidence>
<dbReference type="Gene3D" id="3.40.50.300">
    <property type="entry name" value="P-loop containing nucleotide triphosphate hydrolases"/>
    <property type="match status" value="6"/>
</dbReference>
<keyword evidence="10" id="KW-0206">Cytoskeleton</keyword>
<dbReference type="GO" id="GO:0045505">
    <property type="term" value="F:dynein intermediate chain binding"/>
    <property type="evidence" value="ECO:0007669"/>
    <property type="project" value="InterPro"/>
</dbReference>
<feature type="compositionally biased region" description="Low complexity" evidence="12">
    <location>
        <begin position="1683"/>
        <end position="1694"/>
    </location>
</feature>
<dbReference type="GO" id="GO:0030286">
    <property type="term" value="C:dynein complex"/>
    <property type="evidence" value="ECO:0007669"/>
    <property type="project" value="UniProtKB-KW"/>
</dbReference>
<evidence type="ECO:0000313" key="15">
    <source>
        <dbReference type="Proteomes" id="UP001233172"/>
    </source>
</evidence>
<proteinExistence type="inferred from homology"/>
<dbReference type="GO" id="GO:0051959">
    <property type="term" value="F:dynein light intermediate chain binding"/>
    <property type="evidence" value="ECO:0007669"/>
    <property type="project" value="InterPro"/>
</dbReference>
<dbReference type="Gene3D" id="1.20.140.100">
    <property type="entry name" value="Dynein heavy chain, N-terminal domain 2"/>
    <property type="match status" value="1"/>
</dbReference>
<feature type="compositionally biased region" description="Basic residues" evidence="12">
    <location>
        <begin position="1663"/>
        <end position="1673"/>
    </location>
</feature>
<feature type="compositionally biased region" description="Basic and acidic residues" evidence="12">
    <location>
        <begin position="4039"/>
        <end position="4060"/>
    </location>
</feature>
<dbReference type="PANTHER" id="PTHR45703:SF8">
    <property type="entry name" value="DYNEINS HEAVY CHAIN"/>
    <property type="match status" value="1"/>
</dbReference>
<feature type="region of interest" description="Disordered" evidence="12">
    <location>
        <begin position="2529"/>
        <end position="2563"/>
    </location>
</feature>
<comment type="subcellular location">
    <subcellularLocation>
        <location evidence="1">Cytoplasm</location>
        <location evidence="1">Cytoskeleton</location>
    </subcellularLocation>
</comment>
<feature type="region of interest" description="Disordered" evidence="12">
    <location>
        <begin position="4039"/>
        <end position="4076"/>
    </location>
</feature>
<feature type="region of interest" description="Disordered" evidence="12">
    <location>
        <begin position="3874"/>
        <end position="3908"/>
    </location>
</feature>
<feature type="non-terminal residue" evidence="14">
    <location>
        <position position="4944"/>
    </location>
</feature>
<dbReference type="PANTHER" id="PTHR45703">
    <property type="entry name" value="DYNEIN HEAVY CHAIN"/>
    <property type="match status" value="1"/>
</dbReference>
<evidence type="ECO:0000256" key="8">
    <source>
        <dbReference type="ARBA" id="ARBA00023054"/>
    </source>
</evidence>
<dbReference type="Gene3D" id="1.10.287.2620">
    <property type="match status" value="1"/>
</dbReference>
<evidence type="ECO:0000256" key="5">
    <source>
        <dbReference type="ARBA" id="ARBA00022741"/>
    </source>
</evidence>
<evidence type="ECO:0000256" key="7">
    <source>
        <dbReference type="ARBA" id="ARBA00023017"/>
    </source>
</evidence>
<dbReference type="InterPro" id="IPR041466">
    <property type="entry name" value="Dynein_AAA5_ext"/>
</dbReference>
<protein>
    <submittedName>
        <fullName evidence="14">Dynein heavy chain 5 axonemal</fullName>
    </submittedName>
</protein>
<dbReference type="FunFam" id="1.20.140.100:FF:000003">
    <property type="entry name" value="Dynein, axonemal, heavy chain 5"/>
    <property type="match status" value="1"/>
</dbReference>
<comment type="similarity">
    <text evidence="2">Belongs to the dynein heavy chain family.</text>
</comment>
<dbReference type="Pfam" id="PF12774">
    <property type="entry name" value="AAA_6"/>
    <property type="match status" value="2"/>
</dbReference>
<dbReference type="InterPro" id="IPR042228">
    <property type="entry name" value="Dynein_linker_3"/>
</dbReference>
<dbReference type="GO" id="GO:0008569">
    <property type="term" value="F:minus-end-directed microtubule motor activity"/>
    <property type="evidence" value="ECO:0007669"/>
    <property type="project" value="InterPro"/>
</dbReference>
<feature type="compositionally biased region" description="Basic and acidic residues" evidence="12">
    <location>
        <begin position="2531"/>
        <end position="2548"/>
    </location>
</feature>
<keyword evidence="15" id="KW-1185">Reference proteome</keyword>
<dbReference type="Pfam" id="PF03028">
    <property type="entry name" value="Dynein_heavy"/>
    <property type="match status" value="1"/>
</dbReference>
<name>A0AAD8C193_BIOPF</name>
<keyword evidence="8 11" id="KW-0175">Coiled coil</keyword>
<dbReference type="Gene3D" id="1.10.472.130">
    <property type="match status" value="1"/>
</dbReference>
<dbReference type="Gene3D" id="1.20.920.20">
    <property type="match status" value="1"/>
</dbReference>
<reference evidence="14" key="1">
    <citation type="journal article" date="2023" name="PLoS Negl. Trop. Dis.">
        <title>A genome sequence for Biomphalaria pfeifferi, the major vector snail for the human-infecting parasite Schistosoma mansoni.</title>
        <authorList>
            <person name="Bu L."/>
            <person name="Lu L."/>
            <person name="Laidemitt M.R."/>
            <person name="Zhang S.M."/>
            <person name="Mutuku M."/>
            <person name="Mkoji G."/>
            <person name="Steinauer M."/>
            <person name="Loker E.S."/>
        </authorList>
    </citation>
    <scope>NUCLEOTIDE SEQUENCE</scope>
    <source>
        <strain evidence="14">KasaAsao</strain>
    </source>
</reference>
<feature type="compositionally biased region" description="Acidic residues" evidence="12">
    <location>
        <begin position="4061"/>
        <end position="4071"/>
    </location>
</feature>
<dbReference type="Gene3D" id="3.20.180.20">
    <property type="entry name" value="Dynein heavy chain, N-terminal domain 2"/>
    <property type="match status" value="1"/>
</dbReference>
<dbReference type="InterPro" id="IPR042219">
    <property type="entry name" value="AAA_lid_11_sf"/>
</dbReference>
<evidence type="ECO:0000256" key="9">
    <source>
        <dbReference type="ARBA" id="ARBA00023175"/>
    </source>
</evidence>
<feature type="compositionally biased region" description="Polar residues" evidence="12">
    <location>
        <begin position="2549"/>
        <end position="2563"/>
    </location>
</feature>
<keyword evidence="4" id="KW-0493">Microtubule</keyword>
<keyword evidence="3" id="KW-0963">Cytoplasm</keyword>
<dbReference type="GO" id="GO:0005874">
    <property type="term" value="C:microtubule"/>
    <property type="evidence" value="ECO:0007669"/>
    <property type="project" value="UniProtKB-KW"/>
</dbReference>
<dbReference type="Pfam" id="PF08393">
    <property type="entry name" value="DHC_N2"/>
    <property type="match status" value="1"/>
</dbReference>
<dbReference type="Pfam" id="PF17852">
    <property type="entry name" value="Dynein_AAA_lid"/>
    <property type="match status" value="1"/>
</dbReference>
<evidence type="ECO:0000256" key="2">
    <source>
        <dbReference type="ARBA" id="ARBA00008887"/>
    </source>
</evidence>
<evidence type="ECO:0000259" key="13">
    <source>
        <dbReference type="SMART" id="SM00382"/>
    </source>
</evidence>
<feature type="compositionally biased region" description="Polar residues" evidence="12">
    <location>
        <begin position="903"/>
        <end position="921"/>
    </location>
</feature>
<dbReference type="Pfam" id="PF12781">
    <property type="entry name" value="AAA_9"/>
    <property type="match status" value="1"/>
</dbReference>
<feature type="region of interest" description="Disordered" evidence="12">
    <location>
        <begin position="1646"/>
        <end position="1694"/>
    </location>
</feature>
<feature type="domain" description="AAA+ ATPase" evidence="13">
    <location>
        <begin position="3020"/>
        <end position="3176"/>
    </location>
</feature>
<evidence type="ECO:0000256" key="12">
    <source>
        <dbReference type="SAM" id="MobiDB-lite"/>
    </source>
</evidence>
<feature type="non-terminal residue" evidence="14">
    <location>
        <position position="1"/>
    </location>
</feature>
<dbReference type="SUPFAM" id="SSF52540">
    <property type="entry name" value="P-loop containing nucleoside triphosphate hydrolases"/>
    <property type="match status" value="2"/>
</dbReference>
<evidence type="ECO:0000256" key="1">
    <source>
        <dbReference type="ARBA" id="ARBA00004245"/>
    </source>
</evidence>
<evidence type="ECO:0000256" key="6">
    <source>
        <dbReference type="ARBA" id="ARBA00022840"/>
    </source>
</evidence>
<dbReference type="Gene3D" id="1.10.8.720">
    <property type="entry name" value="Region D6 of dynein motor"/>
    <property type="match status" value="1"/>
</dbReference>
<dbReference type="SMART" id="SM00382">
    <property type="entry name" value="AAA"/>
    <property type="match status" value="2"/>
</dbReference>
<feature type="region of interest" description="Disordered" evidence="12">
    <location>
        <begin position="872"/>
        <end position="921"/>
    </location>
</feature>
<dbReference type="Gene3D" id="1.20.920.30">
    <property type="match status" value="1"/>
</dbReference>
<keyword evidence="9" id="KW-0505">Motor protein</keyword>
<dbReference type="InterPro" id="IPR027417">
    <property type="entry name" value="P-loop_NTPase"/>
</dbReference>
<dbReference type="InterPro" id="IPR004273">
    <property type="entry name" value="Dynein_heavy_D6_P-loop"/>
</dbReference>
<keyword evidence="5" id="KW-0547">Nucleotide-binding</keyword>
<comment type="caution">
    <text evidence="14">The sequence shown here is derived from an EMBL/GenBank/DDBJ whole genome shotgun (WGS) entry which is preliminary data.</text>
</comment>
<dbReference type="InterPro" id="IPR013594">
    <property type="entry name" value="Dynein_heavy_tail"/>
</dbReference>
<dbReference type="InterPro" id="IPR042222">
    <property type="entry name" value="Dynein_2_N"/>
</dbReference>
<gene>
    <name evidence="14" type="ORF">Bpfe_006250</name>
</gene>
<dbReference type="InterPro" id="IPR041658">
    <property type="entry name" value="AAA_lid_11"/>
</dbReference>
<dbReference type="InterPro" id="IPR011704">
    <property type="entry name" value="ATPase_dyneun-rel_AAA"/>
</dbReference>
<dbReference type="Pfam" id="PF08385">
    <property type="entry name" value="DHC_N1"/>
    <property type="match status" value="2"/>
</dbReference>
<feature type="coiled-coil region" evidence="11">
    <location>
        <begin position="4365"/>
        <end position="4399"/>
    </location>
</feature>
<organism evidence="14 15">
    <name type="scientific">Biomphalaria pfeifferi</name>
    <name type="common">Bloodfluke planorb</name>
    <name type="synonym">Freshwater snail</name>
    <dbReference type="NCBI Taxonomy" id="112525"/>
    <lineage>
        <taxon>Eukaryota</taxon>
        <taxon>Metazoa</taxon>
        <taxon>Spiralia</taxon>
        <taxon>Lophotrochozoa</taxon>
        <taxon>Mollusca</taxon>
        <taxon>Gastropoda</taxon>
        <taxon>Heterobranchia</taxon>
        <taxon>Euthyneura</taxon>
        <taxon>Panpulmonata</taxon>
        <taxon>Hygrophila</taxon>
        <taxon>Lymnaeoidea</taxon>
        <taxon>Planorbidae</taxon>
        <taxon>Biomphalaria</taxon>
    </lineage>
</organism>
<dbReference type="InterPro" id="IPR035706">
    <property type="entry name" value="AAA_9"/>
</dbReference>
<dbReference type="InterPro" id="IPR035699">
    <property type="entry name" value="AAA_6"/>
</dbReference>
<dbReference type="EMBL" id="JASAOG010000017">
    <property type="protein sequence ID" value="KAK0064591.1"/>
    <property type="molecule type" value="Genomic_DNA"/>
</dbReference>
<dbReference type="SUPFAM" id="SSF49695">
    <property type="entry name" value="gamma-Crystallin-like"/>
    <property type="match status" value="1"/>
</dbReference>
<keyword evidence="6" id="KW-0067">ATP-binding</keyword>
<dbReference type="Proteomes" id="UP001233172">
    <property type="component" value="Unassembled WGS sequence"/>
</dbReference>
<evidence type="ECO:0000313" key="14">
    <source>
        <dbReference type="EMBL" id="KAK0064591.1"/>
    </source>
</evidence>
<dbReference type="GO" id="GO:0005524">
    <property type="term" value="F:ATP binding"/>
    <property type="evidence" value="ECO:0007669"/>
    <property type="project" value="UniProtKB-KW"/>
</dbReference>
<dbReference type="GO" id="GO:0016887">
    <property type="term" value="F:ATP hydrolysis activity"/>
    <property type="evidence" value="ECO:0007669"/>
    <property type="project" value="InterPro"/>
</dbReference>
<feature type="coiled-coil region" evidence="11">
    <location>
        <begin position="3795"/>
        <end position="3822"/>
    </location>
</feature>
<dbReference type="InterPro" id="IPR011024">
    <property type="entry name" value="G_crystallin-like"/>
</dbReference>
<dbReference type="Pfam" id="PF12775">
    <property type="entry name" value="AAA_7"/>
    <property type="match status" value="1"/>
</dbReference>
<dbReference type="Pfam" id="PF18198">
    <property type="entry name" value="AAA_lid_11"/>
    <property type="match status" value="1"/>
</dbReference>
<feature type="domain" description="AAA+ ATPase" evidence="13">
    <location>
        <begin position="2693"/>
        <end position="2810"/>
    </location>
</feature>
<dbReference type="Gene3D" id="1.10.8.1220">
    <property type="match status" value="1"/>
</dbReference>
<feature type="compositionally biased region" description="Low complexity" evidence="12">
    <location>
        <begin position="3877"/>
        <end position="3893"/>
    </location>
</feature>
<accession>A0AAD8C193</accession>
<reference evidence="14" key="2">
    <citation type="submission" date="2023-04" db="EMBL/GenBank/DDBJ databases">
        <authorList>
            <person name="Bu L."/>
            <person name="Lu L."/>
            <person name="Laidemitt M.R."/>
            <person name="Zhang S.M."/>
            <person name="Mutuku M."/>
            <person name="Mkoji G."/>
            <person name="Steinauer M."/>
            <person name="Loker E.S."/>
        </authorList>
    </citation>
    <scope>NUCLEOTIDE SEQUENCE</scope>
    <source>
        <strain evidence="14">KasaAsao</strain>
        <tissue evidence="14">Whole Snail</tissue>
    </source>
</reference>
<sequence>ITDSLNDTKDKVKYLDSLKRYFDQMYHEATPSNLVLNVIPGFISTIKQMESVSRFYARSGYLGVLLTKVTNQLVQACKDYIKQHTYNIMEDKDELWMKVAEDILSPDLNLTDTQAKGNKQVGESKPKITKVKGRDFYESGLEDSLYAKLRACLQIQLVFRESIVSLKEALGVNQTHSHPSSISSFSTTASPLKRKNSLTVAKNNQTPTPKKSLEVAVHLAPLADEEAIMSHLDLFCNRVRQALEVIQTMAQLNKLSKSIVGIPRPKREELIIEEVQEPFYKHRKPKEPLIEVQEKEEKTTLELDDTQNQEADTDQSLQAIVEGDELAKSEILEEEPEVPVNETVDRKPITFSVESDENKKKPLTEEELSILKLHYPDCDSTEHDDIEGPNVSTIVEQCMDNMNAAMKHYVNTKTLLDVESKDKEKFDVCFNTFQSEVQSLEKFIAAYLHVIFMRKLTTQQGLDILTKFAPIASRTGLKGIISEKYVEIFSVYEKDLDEVQMTYEKYKTKPILMRNAPPVAGAIFWSRQLLKRIEDPMRIFRDIKAVTSLADYGSQVRTYNKLATALVTFESLWFTQWKNNIEQARSGLKATLFVLHPVTGDIIVNADERILELIHEAKWMTRLDIQIPESAFSVVMQEARFKGYKSHLELVLSDFRVVRQDIPSPLMKLFRPHILNVQQQLQPGLNSLAWNSMNIDAFLHQVHLALDKLKSLNDRVHQVLKDQVFAMISHIDNLSLFDHDTAFSQIWHVEEFTATIRESIKERSALLKQYVDTIVDGLQSIANFLTAKKHKRKQQETKFPLKDKKLQLMLSETDHEKERQEAASEQANILEFISHFKEQVFKAVLAATTKTLACLADAAGCTGEVIRAFTPTSNVDSESDSSSPSPRPHQGHYFSSPEASRGVSAQSGGRQSQVSNRPASNVTNLSDLTWTHGLSPDTKTLLQFEVEVKFSIPNIIVEPTLDIVQKAITDAANAILEANNDISWMNESNSTSFSNRVKTDSNVQDLYAQLTTVIEDLDRPVSQHLLHFSYYNFLWKDDMHGNFNEFISAAPGTIAIKREVERYVSLEKKVLSIPGILPVGPISLFSDPIKDSLHGFSIAWKTKFASVVHEEAKKNLDSAVLYRSNVRSKLEQHVQTLDQLNSVLRLLEELRDMENKIDGIYLPIELMYSKLREFELRLPRDEVEEVDSLRDKWAELLELADNVRNVLLKERRGAFEQELDKQVKTFVVEVIQFRNAFDAQGPSVPGIQPSEAVSRLHDFQHRYRVYDDKRKTLDSVSKLFSIACKPFPELDKTGEELDLLSQLYGLFQKFIRFDNRFRETLWADVDLEGSSVEVEGYWDECLALPSKLKDWDAYNDLKTKLQMYLEVFPLLQKLASKEIRNRHWLEVMHVTHSSFQLEANIFKLCHLLDIGLIKHKAEVEEICKGASRELELEIKMRLTEEEWTEQVLNFQHYKKRGPMYLDKAFTERLLEQLEDAEALLATMLTSRYIGPLRDEAASWAEKLKEVAEVLELWLEVQDLWQYLEAVFSNSLAVRELPQEAKRFARIDKGWTKMMKRAFDTRNVLQCCYGGEVPKAVVLRHIHEELEICFKSLVGYLDNKRRTFPRFYFVSDPILLAVLSHPNDLESVKPHLKSFFSAISDVKLEKADDRDLEDSDHDTETRSVQHHRTRRTHAHGGSPRDRGSSTLSALTRSTTPPKIDKRLHQVYNINPNVMQHVPSMLPSEGLVDDIIMMDATAVLSADGEMLHLANKVSITEGVEVWISKLTDSVGDTLHRLNQAIITDCKNGIGLEEWPLKYPSQVCRIGMLYHWTDECELAIADIKYDRKALQLALRKYTMATSKLATVLQRGSWRLPDKSMKTKHRVRLEAMITQSTYLKDILENMCHRKLRETTDFEWRRSLRCYLQPDPTLALQQPVPSASTDRSRQSESKPVPRIWILDSHYEYGTEFYGTDPGVSQTPVTEKCFLTMSLALKQIMGSLLVGPGGVGKTETIKPWRSWEDRNYQSECTHEVDNEPPATGPWRSWQDRNYQGECTHEVDNEPPVTGPWRSYEDRNYQGECTHVVDNGPPASGPWRSWEDRNYQGECTHEVDNGPPASGPWRSWEDRNYQGECTHEVDNGPPASGPWSSWEDRNYQGECTHEVDNGPPARGPWRSWEDRNYQGECTHEVDNEPPATGPWRSWEDRNYQCVFTHEVDNEPPASGPWRSWEDRNYQGECTHEVDNEPPDTGPWRSWQNRNYQGECTYEVDNEPPATGPWSSWEDRNYQGECTHVVDNGPPASGPWSSWEDRNYQGECTHEVDNGPPASGPWSSWEDRNYQGECTYEVDNGPPASGPWRSWEDRNYQGECTHEVDNGPPASGPWRSWEDRNYQDQEPVSLGKIIQGLAMDGCWGCLKESQTLNQFALSVLLDHVQSVFAALKAKQTYMNLGDGSEIPLRNSVGIFLSMDMSIVPNMKLPSDITEAFRVISMLQPDTAMLLRARCAAMGFKAPNVLANRLKLLTELVKDQLPPDTQHNFSVPALIGILKRAGQKRKKDKDDKLAEKNNLKDDMSRSESQNSDPLTSRINQSGALNKASLMSLRKSGTVNALTIPAKQEHAMVCDIIEEIIAPRLMTENQALFKSILKDCFAGLPNSEGQGGKSAGKIRQLGSGKPGTLLKLDTNAHELEPFLEQKAVDAGLIPHKPLIAKCEQLYLLSQIYNGVIVAGPPGTGKSTCIQLMVDALCARNLSISDSSSSMHKLLSINPMVVDNTALMFGYLGSNNEWVDSIFTHAIRKSNRNISTTWICLNGNLNESWADNLNSFLAGERVLPLKNGDKLFLSENIMLLFETDDLALASPATVSSCGILYLDKDIVSWQPIVKSWLDTRSQLEVHVLQRAFQKTLDPVINFVFSETKPSLQLSEVGMLHSCLALLSAMLADNIEVSGELHIERLYLFCLIWTFGGLLDISDRKPFSDLLTTLSTALPDDDRDISVFDYYVDESGEWDPWHSKMSEAFSTDNQDFLGEVFLDTIDIIRIRLLMEFSASSGRNVLLVGPHGSGKTSIINEYMNSQDPQLSVCKRLVFSGASTARQLQEFIESNIHHRQGFVYGAKENKKLKVFIDDLNLPLPDKSGTQRCNELLRQLLDEKQLFTTEKPFEWHKVEGLSVMSAMVLNNFPSAQNRSVSQRLLRHFSVFYVPVPQGDSLKSIVDGILKGNMTKGNGAELEHDLHNILVSASCEMLTSLQNVLHQSPLEGRYHYLFTLKDITKCFQCLRRLAEENKADDIMVVSLWRHELVRIVRDGISRMADLHWLDEKITAVLNETWKKDLTSLHENFVTFPVDTRVYQRPLTSVAGTNQVKVSLQPVVKWSDLHSCINTHLTRYNDEFGNIRLNTMLSDLVISHVVRIHRVLSFHHGGNMLLIGAIGSKLSTLCRLALHVADIPIHKMDTSKQSNFFDGLRSAIRLSGSEGKVIGLLFTARDLEDPIYMDAINSLLVSGEYPHLFSNDEMEGLLLAIQPAMKRETSSSSVDPMKFFVSKVKCNLHLLICLHPGHDLLRTAAKNYPGLLTGCQVNWLCDWPQETLLNEASYFISKYQLTEDFEDLRESITTSLANIHSFVLRDCKQIPWAGDVNATVNMTSFKVNEKKKDQLKFSLATVPNLPYSKVILHERIRFNHRDRSKSKNEVYVGPTTYRKFMETFKYLYLWKSGERTKAVEQLKKAISTLDKTRLDAKVMKKGIKTLNEKFEGAQTNTAELLNKLTAKVTALEKLKAKIGLSKSLDAYLQLNEMDVGEVEEEDFFKEEEYDAYDAEFDRMREANLKTRQVQAKDELETQKSQVEQCRANLAYAKQQVIFWRNKVDRGVIEHVRAFSNPPLLVGQIIEMVMVLIGKRLPSQRLVEVKDGTSKMEMSSRMSTSSSGTKTLVKKIPKSKEPGDKFDKTQWKSMQQTMSDSIKFVDMLHNLSWEDGLPSDVLAAVESYLACSKEGQLGVTGEGSLLENAQEKQFQAVKQRSPSPGARTGLTIAGAKYASEDCATLVHYTIAIVEYSRLCGPLKSSIERMHELEREIEENERQQKLQEQEAKEAEKPQGQEEEEEEEVSEADLPRMQSELSELQALFDRAVVEKHSLEMELQSMNERLKSAVDFIESLKSQESKWRQEVQDNDGNELMLANCITAAATLTYCGPVNIDTRRRMGEFFMQVCEHHGVPLHKQMLFRNIELVDFLYTPLDNISLQRLQLPTTRLMLENACFLIQDASMTAWPLICDPTSRAIDWLRLYFTGKQFVEVKYHEVRSQLENCLADGTPLLVTDCDLQSLVKDKRFINTIQTCRSFINGKSRFKVIVTDHEVECDPKFRMFLHTTSEPHVCPSELAACTSVTFFQQSRADVEEELLDIFMAQEKSRLNNELTTLRQEKQENMEMSEKIECQMKDQLSSDVRLMNDLLATKKLSELRKQFEETQESQSRVLTAEDSIYKARESYRQIAQRAAVCFDTTQYLREINGLYQSSFKQFVTVYQTAIAHSERSSMKAVIDRLTYSSFLTAARGLLERDRVVFAILLAIEVEDSLGNVGPGEREFVISPNFSSVVMSAMGSNSTDSNIMQVKKSFDWMTDDQFHNLQILATHFDWFRDMFDRMPKDGRETQWRNLCESDLSENVPLPDRMDDVLKAIHRLCIVRAVRNDRLLQASSNFVSTVLGKKYITDISLDLPTVLRQSSFTLPILLLFRTETELTLRVFQEFAVKKQTKFLTIVLTDNLSDERSVKKQIHRGMTEGLWVLLHNAHNSPRLLNSLESILNEGTDPSDSNFRLWVSSHVDTNNIPVRFLQNSLRLFVDSPKVMKDCLSRSLTWMEPDILRQSNRPDWPAMLHNLCYLHAAIHLRTRFGGGGWNLPHEFSQIGFRELQEAVRFTVGEFKDLLFVMAADGTMVPRTTSWTGIRFMLSEIVYGTHTTDVYDQQALSAIVEYWCTPNAVKKDFEVAR</sequence>
<evidence type="ECO:0000256" key="10">
    <source>
        <dbReference type="ARBA" id="ARBA00023212"/>
    </source>
</evidence>